<dbReference type="OrthoDB" id="198652at2759"/>
<dbReference type="InParanoid" id="A0A409VD38"/>
<evidence type="ECO:0000259" key="2">
    <source>
        <dbReference type="Pfam" id="PF20263"/>
    </source>
</evidence>
<reference evidence="3 4" key="1">
    <citation type="journal article" date="2018" name="Evol. Lett.">
        <title>Horizontal gene cluster transfer increased hallucinogenic mushroom diversity.</title>
        <authorList>
            <person name="Reynolds H.T."/>
            <person name="Vijayakumar V."/>
            <person name="Gluck-Thaler E."/>
            <person name="Korotkin H.B."/>
            <person name="Matheny P.B."/>
            <person name="Slot J.C."/>
        </authorList>
    </citation>
    <scope>NUCLEOTIDE SEQUENCE [LARGE SCALE GENOMIC DNA]</scope>
    <source>
        <strain evidence="3 4">SRW20</strain>
    </source>
</reference>
<evidence type="ECO:0000256" key="1">
    <source>
        <dbReference type="SAM" id="MobiDB-lite"/>
    </source>
</evidence>
<proteinExistence type="predicted"/>
<dbReference type="Pfam" id="PF20263">
    <property type="entry name" value="LYRM2-like"/>
    <property type="match status" value="1"/>
</dbReference>
<dbReference type="InterPro" id="IPR046896">
    <property type="entry name" value="Cup1-like_N"/>
</dbReference>
<sequence>MGPRPSSSVLSIYRSYLRQVRLLPHIHLRHFFRIKGRDDVKAILSTQMEDLQERKARNFSKGIRKLERANNGDLKAFERILDLAYGRVGKLKWELLEPLLEDPTATLPEPIIPGVAKSRPPIYSPEMRALLTTSLARTTKPLDKKDLTSPRTLPERADPSSEDARLFGPLSKRREVNIRQRFFQNEIKKVLPPLEVEYPQPQTVQGDGEVSTSFAARKIVDQKNLLVDGLQKVIGEIALERPKPRRERSSTSVVQNLSSVPEEVDRHPCRWVRRRYRALLARIPRLIHDPQSSMEPFKVREFPLAHFPHENKAYRMRRLDPATLAWINR</sequence>
<feature type="region of interest" description="Disordered" evidence="1">
    <location>
        <begin position="140"/>
        <end position="165"/>
    </location>
</feature>
<keyword evidence="4" id="KW-1185">Reference proteome</keyword>
<dbReference type="Proteomes" id="UP000284706">
    <property type="component" value="Unassembled WGS sequence"/>
</dbReference>
<evidence type="ECO:0000313" key="4">
    <source>
        <dbReference type="Proteomes" id="UP000284706"/>
    </source>
</evidence>
<gene>
    <name evidence="3" type="ORF">CVT26_002028</name>
</gene>
<protein>
    <recommendedName>
        <fullName evidence="2">LYR motif-containing protein Cup1-like N-terminal domain-containing protein</fullName>
    </recommendedName>
</protein>
<evidence type="ECO:0000313" key="3">
    <source>
        <dbReference type="EMBL" id="PPQ64489.1"/>
    </source>
</evidence>
<accession>A0A409VD38</accession>
<name>A0A409VD38_9AGAR</name>
<feature type="domain" description="LYR motif-containing protein Cup1-like N-terminal" evidence="2">
    <location>
        <begin position="12"/>
        <end position="96"/>
    </location>
</feature>
<comment type="caution">
    <text evidence="3">The sequence shown here is derived from an EMBL/GenBank/DDBJ whole genome shotgun (WGS) entry which is preliminary data.</text>
</comment>
<organism evidence="3 4">
    <name type="scientific">Gymnopilus dilepis</name>
    <dbReference type="NCBI Taxonomy" id="231916"/>
    <lineage>
        <taxon>Eukaryota</taxon>
        <taxon>Fungi</taxon>
        <taxon>Dikarya</taxon>
        <taxon>Basidiomycota</taxon>
        <taxon>Agaricomycotina</taxon>
        <taxon>Agaricomycetes</taxon>
        <taxon>Agaricomycetidae</taxon>
        <taxon>Agaricales</taxon>
        <taxon>Agaricineae</taxon>
        <taxon>Hymenogastraceae</taxon>
        <taxon>Gymnopilus</taxon>
    </lineage>
</organism>
<dbReference type="AlphaFoldDB" id="A0A409VD38"/>
<dbReference type="EMBL" id="NHYE01005666">
    <property type="protein sequence ID" value="PPQ64489.1"/>
    <property type="molecule type" value="Genomic_DNA"/>
</dbReference>